<protein>
    <submittedName>
        <fullName evidence="1">DUF1489 domain-containing protein</fullName>
    </submittedName>
</protein>
<dbReference type="RefSeq" id="WP_187781372.1">
    <property type="nucleotide sequence ID" value="NZ_JACTUZ010000351.1"/>
</dbReference>
<name>A0ABR7RG60_9PROT</name>
<dbReference type="InterPro" id="IPR008320">
    <property type="entry name" value="UCP032025"/>
</dbReference>
<proteinExistence type="predicted"/>
<accession>A0ABR7RG60</accession>
<dbReference type="Proteomes" id="UP000603940">
    <property type="component" value="Unassembled WGS sequence"/>
</dbReference>
<keyword evidence="2" id="KW-1185">Reference proteome</keyword>
<gene>
    <name evidence="1" type="ORF">IBL25_26300</name>
</gene>
<organism evidence="1 2">
    <name type="scientific">Pseudoroseomonas ludipueritiae</name>
    <dbReference type="NCBI Taxonomy" id="198093"/>
    <lineage>
        <taxon>Bacteria</taxon>
        <taxon>Pseudomonadati</taxon>
        <taxon>Pseudomonadota</taxon>
        <taxon>Alphaproteobacteria</taxon>
        <taxon>Acetobacterales</taxon>
        <taxon>Acetobacteraceae</taxon>
        <taxon>Pseudoroseomonas</taxon>
    </lineage>
</organism>
<dbReference type="EMBL" id="JACTUZ010000351">
    <property type="protein sequence ID" value="MBC9180462.1"/>
    <property type="molecule type" value="Genomic_DNA"/>
</dbReference>
<sequence>MRAVLHLIKLSVGPKDVAALRAIQSRRIESDPPLRHLTRMMPKRAEELLDGGSIYWVVAGLLCVRQRLLDIQTMPGNDGTPHAALILDPELVPVEARRMKPFQGWRYLQGEAVPPDITAAAAASGIEALPEALRRELQLLCLI</sequence>
<evidence type="ECO:0000313" key="2">
    <source>
        <dbReference type="Proteomes" id="UP000603940"/>
    </source>
</evidence>
<dbReference type="PIRSF" id="PIRSF032025">
    <property type="entry name" value="UCP032025"/>
    <property type="match status" value="1"/>
</dbReference>
<reference evidence="1 2" key="1">
    <citation type="journal article" date="2009" name="Int. J. Syst. Evol. Microbiol.">
        <title>Transfer of Teichococcus ludipueritiae and Muricoccus roseus to the genus Roseomonas, as Roseomonas ludipueritiae comb. nov. and Roseomonas rosea comb. nov., respectively, and emended description of the genus Roseomonas.</title>
        <authorList>
            <person name="Sanchez-Porro C."/>
            <person name="Gallego V."/>
            <person name="Busse H.J."/>
            <person name="Kampfer P."/>
            <person name="Ventosa A."/>
        </authorList>
    </citation>
    <scope>NUCLEOTIDE SEQUENCE [LARGE SCALE GENOMIC DNA]</scope>
    <source>
        <strain evidence="1 2">DSM 14915</strain>
    </source>
</reference>
<comment type="caution">
    <text evidence="1">The sequence shown here is derived from an EMBL/GenBank/DDBJ whole genome shotgun (WGS) entry which is preliminary data.</text>
</comment>
<evidence type="ECO:0000313" key="1">
    <source>
        <dbReference type="EMBL" id="MBC9180462.1"/>
    </source>
</evidence>
<dbReference type="Pfam" id="PF07370">
    <property type="entry name" value="DUF1489"/>
    <property type="match status" value="1"/>
</dbReference>